<keyword evidence="3" id="KW-1185">Reference proteome</keyword>
<proteinExistence type="predicted"/>
<feature type="compositionally biased region" description="Low complexity" evidence="1">
    <location>
        <begin position="217"/>
        <end position="232"/>
    </location>
</feature>
<organism evidence="2 3">
    <name type="scientific">Lyophyllum shimeji</name>
    <name type="common">Hon-shimeji</name>
    <name type="synonym">Tricholoma shimeji</name>
    <dbReference type="NCBI Taxonomy" id="47721"/>
    <lineage>
        <taxon>Eukaryota</taxon>
        <taxon>Fungi</taxon>
        <taxon>Dikarya</taxon>
        <taxon>Basidiomycota</taxon>
        <taxon>Agaricomycotina</taxon>
        <taxon>Agaricomycetes</taxon>
        <taxon>Agaricomycetidae</taxon>
        <taxon>Agaricales</taxon>
        <taxon>Tricholomatineae</taxon>
        <taxon>Lyophyllaceae</taxon>
        <taxon>Lyophyllum</taxon>
    </lineage>
</organism>
<dbReference type="Proteomes" id="UP001063166">
    <property type="component" value="Unassembled WGS sequence"/>
</dbReference>
<evidence type="ECO:0000256" key="1">
    <source>
        <dbReference type="SAM" id="MobiDB-lite"/>
    </source>
</evidence>
<feature type="region of interest" description="Disordered" evidence="1">
    <location>
        <begin position="1"/>
        <end position="297"/>
    </location>
</feature>
<feature type="compositionally biased region" description="Low complexity" evidence="1">
    <location>
        <begin position="65"/>
        <end position="74"/>
    </location>
</feature>
<sequence>MISEPSVDVQETTGHTVTLPSPIQPSVRRQRSMVPDSPEVVKEKKRRRPLPATSSTKGKKKYIFDSSSDNSDGMDGLDHFWLRHKIPDVQTRETEGDDHAVSPHPSETASSMTGAPPVQVQPTLTAAPARPGTQASASRPPSRRRSDFFKPRHGTQAPAMSNVAASTASVPPLLASPQIHGGLPHRPFAAQQATPPYLDIRDARRALFPTHMEPRARPSSSAQDSSISAPIPQMAPPPSSTHGIPSIRRPTHFGRRPTEDGGLSPPPANTSSRNPFARGGRQSRRPRNHTLREDMVQ</sequence>
<evidence type="ECO:0000313" key="2">
    <source>
        <dbReference type="EMBL" id="GLB41402.1"/>
    </source>
</evidence>
<evidence type="ECO:0000313" key="3">
    <source>
        <dbReference type="Proteomes" id="UP001063166"/>
    </source>
</evidence>
<protein>
    <submittedName>
        <fullName evidence="2">Uncharacterized protein</fullName>
    </submittedName>
</protein>
<feature type="compositionally biased region" description="Polar residues" evidence="1">
    <location>
        <begin position="9"/>
        <end position="21"/>
    </location>
</feature>
<comment type="caution">
    <text evidence="2">The sequence shown here is derived from an EMBL/GenBank/DDBJ whole genome shotgun (WGS) entry which is preliminary data.</text>
</comment>
<reference evidence="2" key="1">
    <citation type="submission" date="2022-07" db="EMBL/GenBank/DDBJ databases">
        <title>The genome of Lyophyllum shimeji provides insight into the initial evolution of ectomycorrhizal fungal genome.</title>
        <authorList>
            <person name="Kobayashi Y."/>
            <person name="Shibata T."/>
            <person name="Hirakawa H."/>
            <person name="Shigenobu S."/>
            <person name="Nishiyama T."/>
            <person name="Yamada A."/>
            <person name="Hasebe M."/>
            <person name="Kawaguchi M."/>
        </authorList>
    </citation>
    <scope>NUCLEOTIDE SEQUENCE</scope>
    <source>
        <strain evidence="2">AT787</strain>
    </source>
</reference>
<dbReference type="AlphaFoldDB" id="A0A9P3PU68"/>
<name>A0A9P3PU68_LYOSH</name>
<dbReference type="EMBL" id="BRPK01000010">
    <property type="protein sequence ID" value="GLB41402.1"/>
    <property type="molecule type" value="Genomic_DNA"/>
</dbReference>
<feature type="compositionally biased region" description="Basic and acidic residues" evidence="1">
    <location>
        <begin position="76"/>
        <end position="101"/>
    </location>
</feature>
<accession>A0A9P3PU68</accession>
<gene>
    <name evidence="2" type="ORF">LshimejAT787_1000020</name>
</gene>